<accession>A0ABQ8DKY5</accession>
<reference evidence="1 2" key="1">
    <citation type="submission" date="2021-05" db="EMBL/GenBank/DDBJ databases">
        <title>Genome Assembly of Synthetic Allotetraploid Brassica napus Reveals Homoeologous Exchanges between Subgenomes.</title>
        <authorList>
            <person name="Davis J.T."/>
        </authorList>
    </citation>
    <scope>NUCLEOTIDE SEQUENCE [LARGE SCALE GENOMIC DNA]</scope>
    <source>
        <strain evidence="2">cv. Da-Ae</strain>
        <tissue evidence="1">Seedling</tissue>
    </source>
</reference>
<dbReference type="EMBL" id="JAGKQM010000004">
    <property type="protein sequence ID" value="KAH0929737.1"/>
    <property type="molecule type" value="Genomic_DNA"/>
</dbReference>
<proteinExistence type="predicted"/>
<evidence type="ECO:0000313" key="1">
    <source>
        <dbReference type="EMBL" id="KAH0929737.1"/>
    </source>
</evidence>
<gene>
    <name evidence="1" type="ORF">HID58_015464</name>
</gene>
<keyword evidence="2" id="KW-1185">Reference proteome</keyword>
<protein>
    <recommendedName>
        <fullName evidence="3">Transmembrane protein</fullName>
    </recommendedName>
</protein>
<name>A0ABQ8DKY5_BRANA</name>
<sequence length="74" mass="8527">MVEETKRYYILMANMPSSSKLLAVMLFSFVALFIISQARTFPTGRKLTDYPPQTYGPYPVPVPPQCFYPPYCRP</sequence>
<evidence type="ECO:0008006" key="3">
    <source>
        <dbReference type="Google" id="ProtNLM"/>
    </source>
</evidence>
<organism evidence="1 2">
    <name type="scientific">Brassica napus</name>
    <name type="common">Rape</name>
    <dbReference type="NCBI Taxonomy" id="3708"/>
    <lineage>
        <taxon>Eukaryota</taxon>
        <taxon>Viridiplantae</taxon>
        <taxon>Streptophyta</taxon>
        <taxon>Embryophyta</taxon>
        <taxon>Tracheophyta</taxon>
        <taxon>Spermatophyta</taxon>
        <taxon>Magnoliopsida</taxon>
        <taxon>eudicotyledons</taxon>
        <taxon>Gunneridae</taxon>
        <taxon>Pentapetalae</taxon>
        <taxon>rosids</taxon>
        <taxon>malvids</taxon>
        <taxon>Brassicales</taxon>
        <taxon>Brassicaceae</taxon>
        <taxon>Brassiceae</taxon>
        <taxon>Brassica</taxon>
    </lineage>
</organism>
<dbReference type="Proteomes" id="UP000824890">
    <property type="component" value="Unassembled WGS sequence"/>
</dbReference>
<comment type="caution">
    <text evidence="1">The sequence shown here is derived from an EMBL/GenBank/DDBJ whole genome shotgun (WGS) entry which is preliminary data.</text>
</comment>
<evidence type="ECO:0000313" key="2">
    <source>
        <dbReference type="Proteomes" id="UP000824890"/>
    </source>
</evidence>